<feature type="signal peptide" evidence="3">
    <location>
        <begin position="1"/>
        <end position="27"/>
    </location>
</feature>
<dbReference type="SUPFAM" id="SSF53850">
    <property type="entry name" value="Periplasmic binding protein-like II"/>
    <property type="match status" value="1"/>
</dbReference>
<organism evidence="4 5">
    <name type="scientific">Diaphorobacter ruginosibacter</name>
    <dbReference type="NCBI Taxonomy" id="1715720"/>
    <lineage>
        <taxon>Bacteria</taxon>
        <taxon>Pseudomonadati</taxon>
        <taxon>Pseudomonadota</taxon>
        <taxon>Betaproteobacteria</taxon>
        <taxon>Burkholderiales</taxon>
        <taxon>Comamonadaceae</taxon>
        <taxon>Diaphorobacter</taxon>
    </lineage>
</organism>
<evidence type="ECO:0000256" key="2">
    <source>
        <dbReference type="PIRSR" id="PIRSR002825-1"/>
    </source>
</evidence>
<dbReference type="Gene3D" id="3.40.190.10">
    <property type="entry name" value="Periplasmic binding protein-like II"/>
    <property type="match status" value="2"/>
</dbReference>
<evidence type="ECO:0000256" key="3">
    <source>
        <dbReference type="SAM" id="SignalP"/>
    </source>
</evidence>
<dbReference type="KEGG" id="drg:H9K76_16435"/>
<dbReference type="RefSeq" id="WP_187596418.1">
    <property type="nucleotide sequence ID" value="NZ_CP060714.1"/>
</dbReference>
<dbReference type="PANTHER" id="PTHR30006">
    <property type="entry name" value="THIAMINE-BINDING PERIPLASMIC PROTEIN-RELATED"/>
    <property type="match status" value="1"/>
</dbReference>
<dbReference type="CDD" id="cd13546">
    <property type="entry name" value="PBP2_BitB"/>
    <property type="match status" value="1"/>
</dbReference>
<dbReference type="AlphaFoldDB" id="A0A7G9RKM4"/>
<dbReference type="PIRSF" id="PIRSF002825">
    <property type="entry name" value="CfbpA"/>
    <property type="match status" value="1"/>
</dbReference>
<evidence type="ECO:0000256" key="1">
    <source>
        <dbReference type="ARBA" id="ARBA00022729"/>
    </source>
</evidence>
<feature type="binding site" evidence="2">
    <location>
        <position position="218"/>
    </location>
    <ligand>
        <name>Fe cation</name>
        <dbReference type="ChEBI" id="CHEBI:24875"/>
    </ligand>
</feature>
<keyword evidence="1 3" id="KW-0732">Signal</keyword>
<dbReference type="Proteomes" id="UP000515811">
    <property type="component" value="Chromosome"/>
</dbReference>
<sequence length="331" mass="35929">MKIKSRIKVLLQSTLAAVGLVATMAHAQTVVLYSSNNTETIETALDVVKKTAPSLKVQQVTGGTGSLMKRIQAESKNPRGDVLWSGGFGTLGAYKDLLQPYKAPGIEAIPAEFRGPDDLWIGTNVHVMVMMVNERQLKGLAAPKTWSDLMKPEWKGKFAITDPSKSATAYMLVYGLLKQFGKDGLEKIAANAVVTSSSGTTYKGVAAGEYPVGLTIEYAAQEYVAGGQKEIKLVYPSEGSYLAPEGMFLVKGAKNMDAAKTLYNALMSKEVQEAELVKNFRRPTRTDIQVSKLTSLPDLKSIKIFPLNQDTASAEYEQLVALWNIAVSKAR</sequence>
<dbReference type="Pfam" id="PF13343">
    <property type="entry name" value="SBP_bac_6"/>
    <property type="match status" value="1"/>
</dbReference>
<keyword evidence="2" id="KW-0408">Iron</keyword>
<accession>A0A7G9RKM4</accession>
<keyword evidence="2" id="KW-0479">Metal-binding</keyword>
<dbReference type="GO" id="GO:0046872">
    <property type="term" value="F:metal ion binding"/>
    <property type="evidence" value="ECO:0007669"/>
    <property type="project" value="UniProtKB-KW"/>
</dbReference>
<evidence type="ECO:0000313" key="4">
    <source>
        <dbReference type="EMBL" id="QNN56149.1"/>
    </source>
</evidence>
<dbReference type="EMBL" id="CP060714">
    <property type="protein sequence ID" value="QNN56149.1"/>
    <property type="molecule type" value="Genomic_DNA"/>
</dbReference>
<proteinExistence type="predicted"/>
<gene>
    <name evidence="4" type="ORF">H9K76_16435</name>
</gene>
<reference evidence="4 5" key="1">
    <citation type="submission" date="2020-08" db="EMBL/GenBank/DDBJ databases">
        <title>Genome sequence of Diaphorobacter ruginosibacter DSM 27467T.</title>
        <authorList>
            <person name="Hyun D.-W."/>
            <person name="Bae J.-W."/>
        </authorList>
    </citation>
    <scope>NUCLEOTIDE SEQUENCE [LARGE SCALE GENOMIC DNA]</scope>
    <source>
        <strain evidence="4 5">DSM 27467</strain>
    </source>
</reference>
<dbReference type="InterPro" id="IPR026045">
    <property type="entry name" value="Ferric-bd"/>
</dbReference>
<evidence type="ECO:0000313" key="5">
    <source>
        <dbReference type="Proteomes" id="UP000515811"/>
    </source>
</evidence>
<feature type="chain" id="PRO_5028924783" evidence="3">
    <location>
        <begin position="28"/>
        <end position="331"/>
    </location>
</feature>
<keyword evidence="5" id="KW-1185">Reference proteome</keyword>
<name>A0A7G9RKM4_9BURK</name>
<protein>
    <submittedName>
        <fullName evidence="4">Extracellular solute-binding protein</fullName>
    </submittedName>
</protein>